<feature type="chain" id="PRO_5047322270" description="Type 1 fimbrial protein" evidence="1">
    <location>
        <begin position="20"/>
        <end position="132"/>
    </location>
</feature>
<accession>A0ABQ5XQP7</accession>
<evidence type="ECO:0008006" key="4">
    <source>
        <dbReference type="Google" id="ProtNLM"/>
    </source>
</evidence>
<evidence type="ECO:0000313" key="2">
    <source>
        <dbReference type="EMBL" id="GLQ93918.1"/>
    </source>
</evidence>
<organism evidence="2 3">
    <name type="scientific">Dyella acidisoli</name>
    <dbReference type="NCBI Taxonomy" id="1867834"/>
    <lineage>
        <taxon>Bacteria</taxon>
        <taxon>Pseudomonadati</taxon>
        <taxon>Pseudomonadota</taxon>
        <taxon>Gammaproteobacteria</taxon>
        <taxon>Lysobacterales</taxon>
        <taxon>Rhodanobacteraceae</taxon>
        <taxon>Dyella</taxon>
    </lineage>
</organism>
<dbReference type="RefSeq" id="WP_284321613.1">
    <property type="nucleotide sequence ID" value="NZ_BSOB01000025.1"/>
</dbReference>
<evidence type="ECO:0000256" key="1">
    <source>
        <dbReference type="SAM" id="SignalP"/>
    </source>
</evidence>
<proteinExistence type="predicted"/>
<reference evidence="3" key="1">
    <citation type="journal article" date="2019" name="Int. J. Syst. Evol. Microbiol.">
        <title>The Global Catalogue of Microorganisms (GCM) 10K type strain sequencing project: providing services to taxonomists for standard genome sequencing and annotation.</title>
        <authorList>
            <consortium name="The Broad Institute Genomics Platform"/>
            <consortium name="The Broad Institute Genome Sequencing Center for Infectious Disease"/>
            <person name="Wu L."/>
            <person name="Ma J."/>
        </authorList>
    </citation>
    <scope>NUCLEOTIDE SEQUENCE [LARGE SCALE GENOMIC DNA]</scope>
    <source>
        <strain evidence="3">NBRC 111980</strain>
    </source>
</reference>
<dbReference type="EMBL" id="BSOB01000025">
    <property type="protein sequence ID" value="GLQ93918.1"/>
    <property type="molecule type" value="Genomic_DNA"/>
</dbReference>
<comment type="caution">
    <text evidence="2">The sequence shown here is derived from an EMBL/GenBank/DDBJ whole genome shotgun (WGS) entry which is preliminary data.</text>
</comment>
<keyword evidence="3" id="KW-1185">Reference proteome</keyword>
<evidence type="ECO:0000313" key="3">
    <source>
        <dbReference type="Proteomes" id="UP001156670"/>
    </source>
</evidence>
<sequence>MRGARWLVLVGCSVAMVFAAPVVRAGGGGTIEGGTITFVGAVVEPTCSVADTAGDLNLVVSAAQIGPSLQRSCSNAATTAATTSANVSRPYEVDVVHLSGSESDRVLNYFANYVRAAQPGSANPMLVTQTYE</sequence>
<name>A0ABQ5XQP7_9GAMM</name>
<dbReference type="Proteomes" id="UP001156670">
    <property type="component" value="Unassembled WGS sequence"/>
</dbReference>
<protein>
    <recommendedName>
        <fullName evidence="4">Type 1 fimbrial protein</fullName>
    </recommendedName>
</protein>
<keyword evidence="1" id="KW-0732">Signal</keyword>
<gene>
    <name evidence="2" type="ORF">GCM10007901_28690</name>
</gene>
<feature type="signal peptide" evidence="1">
    <location>
        <begin position="1"/>
        <end position="19"/>
    </location>
</feature>